<evidence type="ECO:0000313" key="11">
    <source>
        <dbReference type="Proteomes" id="UP001152320"/>
    </source>
</evidence>
<evidence type="ECO:0000256" key="7">
    <source>
        <dbReference type="ARBA" id="ARBA00023180"/>
    </source>
</evidence>
<dbReference type="GO" id="GO:0005783">
    <property type="term" value="C:endoplasmic reticulum"/>
    <property type="evidence" value="ECO:0007669"/>
    <property type="project" value="TreeGrafter"/>
</dbReference>
<comment type="subcellular location">
    <subcellularLocation>
        <location evidence="1">Membrane</location>
        <topology evidence="1">Single-pass membrane protein</topology>
    </subcellularLocation>
</comment>
<dbReference type="PANTHER" id="PTHR20961:SF38">
    <property type="entry name" value="PROTEIN O-LINKED-MANNOSE BETA-1,4-N-ACETYLGLUCOSAMINYLTRANSFERASE 2"/>
    <property type="match status" value="1"/>
</dbReference>
<evidence type="ECO:0000256" key="8">
    <source>
        <dbReference type="SAM" id="SignalP"/>
    </source>
</evidence>
<dbReference type="EMBL" id="JAIZAY010000008">
    <property type="protein sequence ID" value="KAJ8037220.1"/>
    <property type="molecule type" value="Genomic_DNA"/>
</dbReference>
<evidence type="ECO:0000256" key="2">
    <source>
        <dbReference type="ARBA" id="ARBA00022676"/>
    </source>
</evidence>
<dbReference type="GO" id="GO:0016020">
    <property type="term" value="C:membrane"/>
    <property type="evidence" value="ECO:0007669"/>
    <property type="project" value="UniProtKB-SubCell"/>
</dbReference>
<dbReference type="PANTHER" id="PTHR20961">
    <property type="entry name" value="GLYCOSYLTRANSFERASE"/>
    <property type="match status" value="1"/>
</dbReference>
<evidence type="ECO:0000256" key="3">
    <source>
        <dbReference type="ARBA" id="ARBA00022679"/>
    </source>
</evidence>
<feature type="signal peptide" evidence="8">
    <location>
        <begin position="1"/>
        <end position="18"/>
    </location>
</feature>
<dbReference type="Proteomes" id="UP001152320">
    <property type="component" value="Chromosome 8"/>
</dbReference>
<dbReference type="Pfam" id="PF04577">
    <property type="entry name" value="Glyco_transf_61"/>
    <property type="match status" value="1"/>
</dbReference>
<evidence type="ECO:0000259" key="9">
    <source>
        <dbReference type="Pfam" id="PF04577"/>
    </source>
</evidence>
<proteinExistence type="predicted"/>
<keyword evidence="11" id="KW-1185">Reference proteome</keyword>
<keyword evidence="5" id="KW-1133">Transmembrane helix</keyword>
<dbReference type="AlphaFoldDB" id="A0A9Q1C2Y1"/>
<keyword evidence="6" id="KW-0472">Membrane</keyword>
<dbReference type="GO" id="GO:0035269">
    <property type="term" value="P:protein O-linked glycosylation via mannose"/>
    <property type="evidence" value="ECO:0007669"/>
    <property type="project" value="TreeGrafter"/>
</dbReference>
<keyword evidence="8" id="KW-0732">Signal</keyword>
<reference evidence="10" key="1">
    <citation type="submission" date="2021-10" db="EMBL/GenBank/DDBJ databases">
        <title>Tropical sea cucumber genome reveals ecological adaptation and Cuvierian tubules defense mechanism.</title>
        <authorList>
            <person name="Chen T."/>
        </authorList>
    </citation>
    <scope>NUCLEOTIDE SEQUENCE</scope>
    <source>
        <strain evidence="10">Nanhai2018</strain>
        <tissue evidence="10">Muscle</tissue>
    </source>
</reference>
<dbReference type="OrthoDB" id="529273at2759"/>
<comment type="caution">
    <text evidence="10">The sequence shown here is derived from an EMBL/GenBank/DDBJ whole genome shotgun (WGS) entry which is preliminary data.</text>
</comment>
<evidence type="ECO:0000256" key="5">
    <source>
        <dbReference type="ARBA" id="ARBA00022989"/>
    </source>
</evidence>
<evidence type="ECO:0000256" key="4">
    <source>
        <dbReference type="ARBA" id="ARBA00022692"/>
    </source>
</evidence>
<dbReference type="InterPro" id="IPR007657">
    <property type="entry name" value="Glycosyltransferase_61"/>
</dbReference>
<sequence>MDLNSVCYLSVIILLSAACYQYMEIGQFLPPEGIKSHKPMFEFLSEGSSFNCSKNSHQSVTCKFHNLCYAHADDAFIYVYSPNSKQVFVSDKFEYFATLPLTSAAHLNYYMKYLNLTDQFLEQNLLEENFIFKPGRYIIYSRFVAHNIFHLFHDELLPLFYTLHRHFEEREFSNIKLFIKDKADAGDIGYMYDLFSSDPPLFSFEVALETSHTLICFQEAIIGLARESTWFQFGFEEPEGPIKNSTATSKHIRQFTKYLYGKLNINPRSCKQNFGILLSRKKNRLLINEKELRTAVSDHFQVDMMELSLESNSLPYIIEKVSCAKLVIGVHGALLIMSMFLPPSSLVLEIFPYAMNPDHLTHYKTLVQLPGMDINYTFWRNSEKSKTITHPNALPSQGGIRHLSYEEQQRIMNVTEVPHNVRGADAEWRYFLYQDTIVDIPAVIDTLTRSGFENILSKSP</sequence>
<keyword evidence="7" id="KW-0325">Glycoprotein</keyword>
<keyword evidence="3" id="KW-0808">Transferase</keyword>
<feature type="chain" id="PRO_5040458554" evidence="8">
    <location>
        <begin position="19"/>
        <end position="460"/>
    </location>
</feature>
<accession>A0A9Q1C2Y1</accession>
<protein>
    <submittedName>
        <fullName evidence="10">Protein O-linked-mannose beta-1,4-N-acetylglucosaminyltransferase 2</fullName>
    </submittedName>
</protein>
<evidence type="ECO:0000256" key="1">
    <source>
        <dbReference type="ARBA" id="ARBA00004167"/>
    </source>
</evidence>
<organism evidence="10 11">
    <name type="scientific">Holothuria leucospilota</name>
    <name type="common">Black long sea cucumber</name>
    <name type="synonym">Mertensiothuria leucospilota</name>
    <dbReference type="NCBI Taxonomy" id="206669"/>
    <lineage>
        <taxon>Eukaryota</taxon>
        <taxon>Metazoa</taxon>
        <taxon>Echinodermata</taxon>
        <taxon>Eleutherozoa</taxon>
        <taxon>Echinozoa</taxon>
        <taxon>Holothuroidea</taxon>
        <taxon>Aspidochirotacea</taxon>
        <taxon>Aspidochirotida</taxon>
        <taxon>Holothuriidae</taxon>
        <taxon>Holothuria</taxon>
    </lineage>
</organism>
<dbReference type="InterPro" id="IPR049625">
    <property type="entry name" value="Glyco_transf_61_cat"/>
</dbReference>
<keyword evidence="2" id="KW-0328">Glycosyltransferase</keyword>
<feature type="domain" description="Glycosyltransferase 61 catalytic" evidence="9">
    <location>
        <begin position="245"/>
        <end position="347"/>
    </location>
</feature>
<keyword evidence="4" id="KW-0812">Transmembrane</keyword>
<evidence type="ECO:0000256" key="6">
    <source>
        <dbReference type="ARBA" id="ARBA00023136"/>
    </source>
</evidence>
<name>A0A9Q1C2Y1_HOLLE</name>
<evidence type="ECO:0000313" key="10">
    <source>
        <dbReference type="EMBL" id="KAJ8037220.1"/>
    </source>
</evidence>
<dbReference type="GO" id="GO:0097363">
    <property type="term" value="F:protein O-acetylglucosaminyltransferase activity"/>
    <property type="evidence" value="ECO:0007669"/>
    <property type="project" value="TreeGrafter"/>
</dbReference>
<gene>
    <name evidence="10" type="ORF">HOLleu_17983</name>
</gene>